<protein>
    <submittedName>
        <fullName evidence="2">GNAT family N-acetyltransferase</fullName>
    </submittedName>
</protein>
<comment type="caution">
    <text evidence="2">The sequence shown here is derived from an EMBL/GenBank/DDBJ whole genome shotgun (WGS) entry which is preliminary data.</text>
</comment>
<dbReference type="PROSITE" id="PS51186">
    <property type="entry name" value="GNAT"/>
    <property type="match status" value="1"/>
</dbReference>
<proteinExistence type="predicted"/>
<dbReference type="RefSeq" id="WP_169484557.1">
    <property type="nucleotide sequence ID" value="NZ_JABBGJ010000005.1"/>
</dbReference>
<dbReference type="InterPro" id="IPR016181">
    <property type="entry name" value="Acyl_CoA_acyltransferase"/>
</dbReference>
<evidence type="ECO:0000259" key="1">
    <source>
        <dbReference type="PROSITE" id="PS51186"/>
    </source>
</evidence>
<sequence>MTDTIRIAGEDDVPALYDLLQQAYAPLAREGVHFTITRSPIERVQHTVASHTTFVLERESAASGGKALAATLTVRFPWTPEDRHLTPHPFIHWFAVAPDYKRQGLGNTLLEHVEETFLKKQVKAPATYLATAVEHPWLKPYYERHGYVAFHRSTNALGTPLVWLRKILLPELYRDTLAA</sequence>
<name>A0A848I7R0_9BURK</name>
<dbReference type="Pfam" id="PF00583">
    <property type="entry name" value="Acetyltransf_1"/>
    <property type="match status" value="1"/>
</dbReference>
<dbReference type="Proteomes" id="UP000544134">
    <property type="component" value="Unassembled WGS sequence"/>
</dbReference>
<dbReference type="GO" id="GO:0016747">
    <property type="term" value="F:acyltransferase activity, transferring groups other than amino-acyl groups"/>
    <property type="evidence" value="ECO:0007669"/>
    <property type="project" value="InterPro"/>
</dbReference>
<organism evidence="2 3">
    <name type="scientific">Paraburkholderia polaris</name>
    <dbReference type="NCBI Taxonomy" id="2728848"/>
    <lineage>
        <taxon>Bacteria</taxon>
        <taxon>Pseudomonadati</taxon>
        <taxon>Pseudomonadota</taxon>
        <taxon>Betaproteobacteria</taxon>
        <taxon>Burkholderiales</taxon>
        <taxon>Burkholderiaceae</taxon>
        <taxon>Paraburkholderia</taxon>
    </lineage>
</organism>
<gene>
    <name evidence="2" type="ORF">HHL24_05825</name>
</gene>
<feature type="domain" description="N-acetyltransferase" evidence="1">
    <location>
        <begin position="3"/>
        <end position="169"/>
    </location>
</feature>
<dbReference type="Gene3D" id="3.40.630.30">
    <property type="match status" value="1"/>
</dbReference>
<evidence type="ECO:0000313" key="2">
    <source>
        <dbReference type="EMBL" id="NML97469.1"/>
    </source>
</evidence>
<keyword evidence="3" id="KW-1185">Reference proteome</keyword>
<dbReference type="EMBL" id="JABBGJ010000005">
    <property type="protein sequence ID" value="NML97469.1"/>
    <property type="molecule type" value="Genomic_DNA"/>
</dbReference>
<reference evidence="2 3" key="1">
    <citation type="submission" date="2020-04" db="EMBL/GenBank/DDBJ databases">
        <title>Paraburkholderia sp. RP-4-7 isolated from soil.</title>
        <authorList>
            <person name="Dahal R.H."/>
        </authorList>
    </citation>
    <scope>NUCLEOTIDE SEQUENCE [LARGE SCALE GENOMIC DNA]</scope>
    <source>
        <strain evidence="2 3">RP-4-7</strain>
    </source>
</reference>
<dbReference type="SUPFAM" id="SSF55729">
    <property type="entry name" value="Acyl-CoA N-acyltransferases (Nat)"/>
    <property type="match status" value="1"/>
</dbReference>
<accession>A0A848I7R0</accession>
<keyword evidence="2" id="KW-0808">Transferase</keyword>
<evidence type="ECO:0000313" key="3">
    <source>
        <dbReference type="Proteomes" id="UP000544134"/>
    </source>
</evidence>
<dbReference type="InterPro" id="IPR000182">
    <property type="entry name" value="GNAT_dom"/>
</dbReference>
<dbReference type="AlphaFoldDB" id="A0A848I7R0"/>
<dbReference type="CDD" id="cd04301">
    <property type="entry name" value="NAT_SF"/>
    <property type="match status" value="1"/>
</dbReference>